<dbReference type="AlphaFoldDB" id="A0A0K2B1Q1"/>
<protein>
    <submittedName>
        <fullName evidence="1">Uncharacterized protein</fullName>
    </submittedName>
</protein>
<sequence>MCCCDGTPMVTDKDVGQRVKDSAGRVGILRAVLTDWEDPAKLPPDRRKQTLAFLWPEGGGREWTAPPRAVERI</sequence>
<dbReference type="KEGG" id="samb:SAM23877_6088"/>
<organism evidence="1 2">
    <name type="scientific">Streptomyces ambofaciens (strain ATCC 23877 / 3486 / DSM 40053 / JCM 4204 / NBRC 12836 / NRRL B-2516)</name>
    <dbReference type="NCBI Taxonomy" id="278992"/>
    <lineage>
        <taxon>Bacteria</taxon>
        <taxon>Bacillati</taxon>
        <taxon>Actinomycetota</taxon>
        <taxon>Actinomycetes</taxon>
        <taxon>Kitasatosporales</taxon>
        <taxon>Streptomycetaceae</taxon>
        <taxon>Streptomyces</taxon>
    </lineage>
</organism>
<gene>
    <name evidence="1" type="ORF">SAM23877_6088</name>
</gene>
<dbReference type="EMBL" id="CP012382">
    <property type="protein sequence ID" value="AKZ59133.1"/>
    <property type="molecule type" value="Genomic_DNA"/>
</dbReference>
<accession>A0A0K2B1Q1</accession>
<dbReference type="Proteomes" id="UP000061018">
    <property type="component" value="Chromosome"/>
</dbReference>
<evidence type="ECO:0000313" key="1">
    <source>
        <dbReference type="EMBL" id="AKZ59133.1"/>
    </source>
</evidence>
<name>A0A0K2B1Q1_STRA7</name>
<proteinExistence type="predicted"/>
<reference evidence="2" key="1">
    <citation type="journal article" date="2015" name="J. Biotechnol.">
        <title>Complete genome sequence of Streptomyces ambofaciens ATCC 23877, the spiramycin producer.</title>
        <authorList>
            <person name="Thibessard A."/>
            <person name="Haas D."/>
            <person name="Gerbaud C."/>
            <person name="Aigle B."/>
            <person name="Lautru S."/>
            <person name="Pernodet J.L."/>
            <person name="Leblond P."/>
        </authorList>
    </citation>
    <scope>NUCLEOTIDE SEQUENCE [LARGE SCALE GENOMIC DNA]</scope>
    <source>
        <strain evidence="2">ATCC 23877 / 3486 / DSM 40053 / JCM 4204 / NBRC 12836 / NRRL B-2516</strain>
    </source>
</reference>
<evidence type="ECO:0000313" key="2">
    <source>
        <dbReference type="Proteomes" id="UP000061018"/>
    </source>
</evidence>